<protein>
    <submittedName>
        <fullName evidence="1">AlNc14C116G6541 protein</fullName>
    </submittedName>
</protein>
<dbReference type="EMBL" id="FR824161">
    <property type="protein sequence ID" value="CCA21252.1"/>
    <property type="molecule type" value="Genomic_DNA"/>
</dbReference>
<dbReference type="AlphaFoldDB" id="F0WJ06"/>
<reference evidence="1" key="2">
    <citation type="submission" date="2011-02" db="EMBL/GenBank/DDBJ databases">
        <authorList>
            <person name="MacLean D."/>
        </authorList>
    </citation>
    <scope>NUCLEOTIDE SEQUENCE</scope>
</reference>
<gene>
    <name evidence="1" type="primary">AlNc14C116G6541</name>
    <name evidence="1" type="ORF">ALNC14_073950</name>
</gene>
<accession>F0WJ06</accession>
<sequence length="86" mass="9413">MLTLIQTLRENGKEIDCSPKWLNVLPTNGASAILPTRGIDCQFIQCWKNHPNNLAVCDVQPCICALMGKLDTLSGADSGKVKLRCQ</sequence>
<reference evidence="1" key="1">
    <citation type="journal article" date="2011" name="PLoS Biol.">
        <title>Gene gain and loss during evolution of obligate parasitism in the white rust pathogen of Arabidopsis thaliana.</title>
        <authorList>
            <person name="Kemen E."/>
            <person name="Gardiner A."/>
            <person name="Schultz-Larsen T."/>
            <person name="Kemen A.C."/>
            <person name="Balmuth A.L."/>
            <person name="Robert-Seilaniantz A."/>
            <person name="Bailey K."/>
            <person name="Holub E."/>
            <person name="Studholme D.J."/>
            <person name="Maclean D."/>
            <person name="Jones J.D."/>
        </authorList>
    </citation>
    <scope>NUCLEOTIDE SEQUENCE</scope>
</reference>
<organism evidence="1">
    <name type="scientific">Albugo laibachii Nc14</name>
    <dbReference type="NCBI Taxonomy" id="890382"/>
    <lineage>
        <taxon>Eukaryota</taxon>
        <taxon>Sar</taxon>
        <taxon>Stramenopiles</taxon>
        <taxon>Oomycota</taxon>
        <taxon>Peronosporomycetes</taxon>
        <taxon>Albuginales</taxon>
        <taxon>Albuginaceae</taxon>
        <taxon>Albugo</taxon>
    </lineage>
</organism>
<dbReference type="HOGENOM" id="CLU_2502602_0_0_1"/>
<name>F0WJ06_9STRA</name>
<evidence type="ECO:0000313" key="1">
    <source>
        <dbReference type="EMBL" id="CCA21252.1"/>
    </source>
</evidence>
<proteinExistence type="predicted"/>